<dbReference type="GO" id="GO:0006260">
    <property type="term" value="P:DNA replication"/>
    <property type="evidence" value="ECO:0007669"/>
    <property type="project" value="InterPro"/>
</dbReference>
<proteinExistence type="predicted"/>
<dbReference type="InterPro" id="IPR027417">
    <property type="entry name" value="P-loop_NTPase"/>
</dbReference>
<feature type="domain" description="SF4 helicase" evidence="1">
    <location>
        <begin position="253"/>
        <end position="517"/>
    </location>
</feature>
<dbReference type="InterPro" id="IPR027032">
    <property type="entry name" value="Twinkle-like"/>
</dbReference>
<dbReference type="GO" id="GO:0003697">
    <property type="term" value="F:single-stranded DNA binding"/>
    <property type="evidence" value="ECO:0007669"/>
    <property type="project" value="InterPro"/>
</dbReference>
<dbReference type="AlphaFoldDB" id="A0A849IFV5"/>
<dbReference type="CDD" id="cd01029">
    <property type="entry name" value="TOPRIM_primases"/>
    <property type="match status" value="1"/>
</dbReference>
<dbReference type="InterPro" id="IPR007694">
    <property type="entry name" value="DNA_helicase_DnaB-like_C"/>
</dbReference>
<keyword evidence="3" id="KW-1185">Reference proteome</keyword>
<dbReference type="SUPFAM" id="SSF56731">
    <property type="entry name" value="DNA primase core"/>
    <property type="match status" value="1"/>
</dbReference>
<dbReference type="SMART" id="SM00493">
    <property type="entry name" value="TOPRIM"/>
    <property type="match status" value="1"/>
</dbReference>
<comment type="caution">
    <text evidence="2">The sequence shown here is derived from an EMBL/GenBank/DDBJ whole genome shotgun (WGS) entry which is preliminary data.</text>
</comment>
<dbReference type="Proteomes" id="UP000564885">
    <property type="component" value="Unassembled WGS sequence"/>
</dbReference>
<dbReference type="InterPro" id="IPR034154">
    <property type="entry name" value="TOPRIM_DnaG/twinkle"/>
</dbReference>
<name>A0A849IFV5_9HYPH</name>
<accession>A0A849IFV5</accession>
<evidence type="ECO:0000313" key="3">
    <source>
        <dbReference type="Proteomes" id="UP000564885"/>
    </source>
</evidence>
<dbReference type="RefSeq" id="WP_171220544.1">
    <property type="nucleotide sequence ID" value="NZ_JABEPP010000007.1"/>
</dbReference>
<dbReference type="Gene3D" id="3.40.50.300">
    <property type="entry name" value="P-loop containing nucleotide triphosphate hydrolases"/>
    <property type="match status" value="1"/>
</dbReference>
<dbReference type="Pfam" id="PF13662">
    <property type="entry name" value="Toprim_4"/>
    <property type="match status" value="1"/>
</dbReference>
<dbReference type="Pfam" id="PF13481">
    <property type="entry name" value="AAA_25"/>
    <property type="match status" value="1"/>
</dbReference>
<dbReference type="PROSITE" id="PS51199">
    <property type="entry name" value="SF4_HELICASE"/>
    <property type="match status" value="1"/>
</dbReference>
<dbReference type="GO" id="GO:0005524">
    <property type="term" value="F:ATP binding"/>
    <property type="evidence" value="ECO:0007669"/>
    <property type="project" value="InterPro"/>
</dbReference>
<dbReference type="GO" id="GO:0043139">
    <property type="term" value="F:5'-3' DNA helicase activity"/>
    <property type="evidence" value="ECO:0007669"/>
    <property type="project" value="InterPro"/>
</dbReference>
<evidence type="ECO:0000259" key="1">
    <source>
        <dbReference type="PROSITE" id="PS51199"/>
    </source>
</evidence>
<evidence type="ECO:0000313" key="2">
    <source>
        <dbReference type="EMBL" id="NNM75040.1"/>
    </source>
</evidence>
<dbReference type="SUPFAM" id="SSF52540">
    <property type="entry name" value="P-loop containing nucleoside triphosphate hydrolases"/>
    <property type="match status" value="1"/>
</dbReference>
<dbReference type="EMBL" id="JABEPP010000007">
    <property type="protein sequence ID" value="NNM75040.1"/>
    <property type="molecule type" value="Genomic_DNA"/>
</dbReference>
<reference evidence="2 3" key="1">
    <citation type="submission" date="2020-04" db="EMBL/GenBank/DDBJ databases">
        <title>Enterovirga sp. isolate from soil.</title>
        <authorList>
            <person name="Chea S."/>
            <person name="Kim D.-U."/>
        </authorList>
    </citation>
    <scope>NUCLEOTIDE SEQUENCE [LARGE SCALE GENOMIC DNA]</scope>
    <source>
        <strain evidence="2 3">DB1703</strain>
    </source>
</reference>
<dbReference type="PANTHER" id="PTHR12873:SF0">
    <property type="entry name" value="TWINKLE MTDNA HELICASE"/>
    <property type="match status" value="1"/>
</dbReference>
<organism evidence="2 3">
    <name type="scientific">Enterovirga aerilata</name>
    <dbReference type="NCBI Taxonomy" id="2730920"/>
    <lineage>
        <taxon>Bacteria</taxon>
        <taxon>Pseudomonadati</taxon>
        <taxon>Pseudomonadota</taxon>
        <taxon>Alphaproteobacteria</taxon>
        <taxon>Hyphomicrobiales</taxon>
        <taxon>Methylobacteriaceae</taxon>
        <taxon>Enterovirga</taxon>
    </lineage>
</organism>
<protein>
    <submittedName>
        <fullName evidence="2">AAA family ATPase</fullName>
    </submittedName>
</protein>
<gene>
    <name evidence="2" type="ORF">HJG44_22005</name>
</gene>
<dbReference type="InterPro" id="IPR006171">
    <property type="entry name" value="TOPRIM_dom"/>
</dbReference>
<dbReference type="Gene3D" id="3.40.1360.10">
    <property type="match status" value="1"/>
</dbReference>
<sequence>MTINPKAAAWLETRAIDLETALRMGIYSARRVEAGEPVQDARGDILVFPYFEGGQEVNAKYRAAGKRFWQRAGARKTFFNADVLDDPALEAGQYAAVITEGEMDTLAVIQAGYPFAVSVPDGAPPARDDQGNLIAVPDDANDIVPEQDDKYRYVANNWNRLSRIKRFVLATDGDEAGQRLSLELARRLGRSRCSFITYPPEPKVADPKTGEVRPCKDLDEVLIHFGQAAVLDCITRAKPFPVRGLYRLSEFPDLPPIATLTTGFPRLNPSPDRKEPHLTLYRGAFVVVSGLPGSGKTAWTMQLAFNMARLHGWRIVVASFEMHVAPTLRDMLQAFFIWKPRREWTSTEVRVAREFIEAHFAFIALDPRDDETEADVDWVLDRASDSVIRNGSDMLIVDPWNEVEHKRRPGENVADYTNSAIRKFKRFARSYDVCTMVVAHPTKAAALSAKNGDPVSLYDISDGATWANKAELGVIVHRKSPADLITEIGIKKVKFRGTGRVGEVYLNYAEDIEAFVD</sequence>
<dbReference type="PANTHER" id="PTHR12873">
    <property type="entry name" value="T7-LIKE MITOCHONDRIAL DNA HELICASE"/>
    <property type="match status" value="1"/>
</dbReference>